<dbReference type="PIR" id="F82658">
    <property type="entry name" value="F82658"/>
</dbReference>
<dbReference type="Proteomes" id="UP000000812">
    <property type="component" value="Chromosome"/>
</dbReference>
<dbReference type="AlphaFoldDB" id="Q9PCY2"/>
<accession>Q9PCY2</accession>
<evidence type="ECO:0000256" key="1">
    <source>
        <dbReference type="SAM" id="MobiDB-lite"/>
    </source>
</evidence>
<dbReference type="KEGG" id="xfa:XF_1622"/>
<evidence type="ECO:0000313" key="2">
    <source>
        <dbReference type="EMBL" id="AAF84431.1"/>
    </source>
</evidence>
<gene>
    <name evidence="2" type="ordered locus">XF_1622</name>
</gene>
<proteinExistence type="predicted"/>
<dbReference type="EMBL" id="AE003849">
    <property type="protein sequence ID" value="AAF84431.1"/>
    <property type="molecule type" value="Genomic_DNA"/>
</dbReference>
<sequence length="55" mass="6288">MTPYFEMQLGLLLQPRCGNDTFQFQQHRLLPKNSATAKTPSQSINHRITQANTIT</sequence>
<reference evidence="2 3" key="1">
    <citation type="journal article" date="2000" name="Nature">
        <title>The genome sequence of the plant pathogen Xylella fastidiosa.</title>
        <authorList>
            <person name="Simpson A.J."/>
            <person name="Reinach F.C."/>
            <person name="Arruda P."/>
            <person name="Abreu F.A."/>
            <person name="Acencio M."/>
            <person name="Alvarenga R."/>
            <person name="Alves L.M."/>
            <person name="Araya J.E."/>
            <person name="Baia G.S."/>
            <person name="Baptista C.S."/>
            <person name="Barros M.H."/>
            <person name="Bonaccorsi E.D."/>
            <person name="Bordin S."/>
            <person name="Bove J.M."/>
            <person name="Briones M.R."/>
            <person name="Bueno M.R."/>
            <person name="Camargo A.A."/>
            <person name="Camargo L.E."/>
            <person name="Carraro D.M."/>
            <person name="Carrer H."/>
            <person name="Colauto N.B."/>
            <person name="Colombo C."/>
            <person name="Costa F.F."/>
            <person name="Costa M.C."/>
            <person name="Costa-Neto C.M."/>
            <person name="Coutinho L.L."/>
            <person name="Cristofani M."/>
            <person name="Dias-Neto E."/>
            <person name="Docena C."/>
            <person name="El-Dorry H."/>
            <person name="Facincani A.P."/>
            <person name="Ferreira A.J."/>
            <person name="Ferreira V.C."/>
            <person name="Ferro J.A."/>
            <person name="Fraga J.S."/>
            <person name="Franca S.C."/>
            <person name="Franco M.C."/>
            <person name="Frohme M."/>
            <person name="Furlan L.R."/>
            <person name="Garnier M."/>
            <person name="Goldman G.H."/>
            <person name="Goldman M.H."/>
            <person name="Gomes S.L."/>
            <person name="Gruber A."/>
            <person name="Ho P.L."/>
            <person name="Hoheisel J.D."/>
            <person name="Junqueira M.L."/>
            <person name="Kemper E.L."/>
            <person name="Kitajima J.P."/>
            <person name="Krieger J.E."/>
            <person name="Kuramae E.E."/>
            <person name="Laigret F."/>
            <person name="Lambais M.R."/>
            <person name="Leite L.C."/>
            <person name="Lemos E.G."/>
            <person name="Lemos M.V."/>
            <person name="Lopes S.A."/>
            <person name="Lopes C.R."/>
            <person name="Machado J.A."/>
            <person name="Machado M.A."/>
            <person name="Madeira A.M."/>
            <person name="Madeira H.M."/>
            <person name="Marino C.L."/>
            <person name="Marques M.V."/>
            <person name="Martins E.A."/>
            <person name="Martins E.M."/>
            <person name="Matsukuma A.Y."/>
            <person name="Menck C.F."/>
            <person name="Miracca E.C."/>
            <person name="Miyaki C.Y."/>
            <person name="Monteriro-Vitorello C.B."/>
            <person name="Moon D.H."/>
            <person name="Nagai M.A."/>
            <person name="Nascimento A.L."/>
            <person name="Netto L.E."/>
            <person name="Nhani A.Jr."/>
            <person name="Nobrega F.G."/>
            <person name="Nunes L.R."/>
            <person name="Oliveira M.A."/>
            <person name="de Oliveira M.C."/>
            <person name="de Oliveira R.C."/>
            <person name="Palmieri D.A."/>
            <person name="Paris A."/>
            <person name="Peixoto B.R."/>
            <person name="Pereira G.A."/>
            <person name="Pereira H.A.Jr."/>
            <person name="Pesquero J.B."/>
            <person name="Quaggio R.B."/>
            <person name="Roberto P.G."/>
            <person name="Rodrigues V."/>
            <person name="de M Rosa A.J."/>
            <person name="de Rosa V.E.Jr."/>
            <person name="de Sa R.G."/>
            <person name="Santelli R.V."/>
            <person name="Sawasaki H.E."/>
            <person name="da Silva A.C."/>
            <person name="da Silva A.M."/>
            <person name="da Silva F.R."/>
            <person name="da Silva W.A.Jr."/>
            <person name="da Silveira J.F."/>
            <person name="Silvestri M.L."/>
            <person name="Siqueira W.J."/>
            <person name="de Souza A.A."/>
            <person name="de Souza A.P."/>
            <person name="Terenzi M.F."/>
            <person name="Truffi D."/>
            <person name="Tsai S.M."/>
            <person name="Tsuhako M.H."/>
            <person name="Vallada H."/>
            <person name="Van Sluys M.A."/>
            <person name="Verjovski-Almeida S."/>
            <person name="Vettore A.L."/>
            <person name="Zago M.A."/>
            <person name="Zatz M."/>
            <person name="Meidanis J."/>
            <person name="Setubal J.C."/>
        </authorList>
    </citation>
    <scope>NUCLEOTIDE SEQUENCE [LARGE SCALE GENOMIC DNA]</scope>
    <source>
        <strain evidence="2 3">9a5c</strain>
    </source>
</reference>
<protein>
    <submittedName>
        <fullName evidence="2">Uncharacterized protein</fullName>
    </submittedName>
</protein>
<dbReference type="HOGENOM" id="CLU_3031534_0_0_6"/>
<evidence type="ECO:0000313" key="3">
    <source>
        <dbReference type="Proteomes" id="UP000000812"/>
    </source>
</evidence>
<organism evidence="2 3">
    <name type="scientific">Xylella fastidiosa (strain 9a5c)</name>
    <dbReference type="NCBI Taxonomy" id="160492"/>
    <lineage>
        <taxon>Bacteria</taxon>
        <taxon>Pseudomonadati</taxon>
        <taxon>Pseudomonadota</taxon>
        <taxon>Gammaproteobacteria</taxon>
        <taxon>Lysobacterales</taxon>
        <taxon>Lysobacteraceae</taxon>
        <taxon>Xylella</taxon>
    </lineage>
</organism>
<name>Q9PCY2_XYLFA</name>
<feature type="region of interest" description="Disordered" evidence="1">
    <location>
        <begin position="33"/>
        <end position="55"/>
    </location>
</feature>